<protein>
    <recommendedName>
        <fullName evidence="4">Transposase Tc1-like domain-containing protein</fullName>
    </recommendedName>
</protein>
<evidence type="ECO:0000256" key="1">
    <source>
        <dbReference type="ARBA" id="ARBA00004123"/>
    </source>
</evidence>
<evidence type="ECO:0000313" key="3">
    <source>
        <dbReference type="Proteomes" id="UP000054359"/>
    </source>
</evidence>
<organism evidence="2 3">
    <name type="scientific">Stegodyphus mimosarum</name>
    <name type="common">African social velvet spider</name>
    <dbReference type="NCBI Taxonomy" id="407821"/>
    <lineage>
        <taxon>Eukaryota</taxon>
        <taxon>Metazoa</taxon>
        <taxon>Ecdysozoa</taxon>
        <taxon>Arthropoda</taxon>
        <taxon>Chelicerata</taxon>
        <taxon>Arachnida</taxon>
        <taxon>Araneae</taxon>
        <taxon>Araneomorphae</taxon>
        <taxon>Entelegynae</taxon>
        <taxon>Eresoidea</taxon>
        <taxon>Eresidae</taxon>
        <taxon>Stegodyphus</taxon>
    </lineage>
</organism>
<evidence type="ECO:0008006" key="4">
    <source>
        <dbReference type="Google" id="ProtNLM"/>
    </source>
</evidence>
<proteinExistence type="predicted"/>
<dbReference type="OMA" id="QICRECN"/>
<dbReference type="OrthoDB" id="6779799at2759"/>
<comment type="subcellular location">
    <subcellularLocation>
        <location evidence="1">Nucleus</location>
    </subcellularLocation>
</comment>
<dbReference type="InterPro" id="IPR036388">
    <property type="entry name" value="WH-like_DNA-bd_sf"/>
</dbReference>
<dbReference type="GO" id="GO:0005634">
    <property type="term" value="C:nucleus"/>
    <property type="evidence" value="ECO:0007669"/>
    <property type="project" value="UniProtKB-SubCell"/>
</dbReference>
<name>A0A087T315_STEMI</name>
<dbReference type="EMBL" id="KK113166">
    <property type="protein sequence ID" value="KFM59504.1"/>
    <property type="molecule type" value="Genomic_DNA"/>
</dbReference>
<dbReference type="SUPFAM" id="SSF46689">
    <property type="entry name" value="Homeodomain-like"/>
    <property type="match status" value="1"/>
</dbReference>
<feature type="non-terminal residue" evidence="2">
    <location>
        <position position="120"/>
    </location>
</feature>
<reference evidence="2 3" key="1">
    <citation type="submission" date="2013-11" db="EMBL/GenBank/DDBJ databases">
        <title>Genome sequencing of Stegodyphus mimosarum.</title>
        <authorList>
            <person name="Bechsgaard J."/>
        </authorList>
    </citation>
    <scope>NUCLEOTIDE SEQUENCE [LARGE SCALE GENOMIC DNA]</scope>
</reference>
<gene>
    <name evidence="2" type="ORF">X975_12997</name>
</gene>
<dbReference type="AlphaFoldDB" id="A0A087T315"/>
<accession>A0A087T315</accession>
<dbReference type="Gene3D" id="1.10.10.10">
    <property type="entry name" value="Winged helix-like DNA-binding domain superfamily/Winged helix DNA-binding domain"/>
    <property type="match status" value="1"/>
</dbReference>
<sequence>MSNRQRLDDGKRWRIVGRLEAGQSQVQICRECNLTPSLVCNLWKQFQDTGSIKRKHGQGHPKATTAREDRYLSILVRRNRAAKASQLSRNLYAVTGTCVTRVTDSKRLNDRGLFARRPAV</sequence>
<dbReference type="Proteomes" id="UP000054359">
    <property type="component" value="Unassembled WGS sequence"/>
</dbReference>
<evidence type="ECO:0000313" key="2">
    <source>
        <dbReference type="EMBL" id="KFM59504.1"/>
    </source>
</evidence>
<keyword evidence="3" id="KW-1185">Reference proteome</keyword>
<dbReference type="InterPro" id="IPR009057">
    <property type="entry name" value="Homeodomain-like_sf"/>
</dbReference>